<dbReference type="STRING" id="5722.A2EGK8"/>
<dbReference type="eggNOG" id="KOG1456">
    <property type="taxonomic scope" value="Eukaryota"/>
</dbReference>
<dbReference type="SUPFAM" id="SSF54928">
    <property type="entry name" value="RNA-binding domain, RBD"/>
    <property type="match status" value="2"/>
</dbReference>
<protein>
    <recommendedName>
        <fullName evidence="3">RRM domain-containing protein</fullName>
    </recommendedName>
</protein>
<dbReference type="Pfam" id="PF13893">
    <property type="entry name" value="RRM_5"/>
    <property type="match status" value="2"/>
</dbReference>
<name>A2EGK8_TRIV3</name>
<proteinExistence type="predicted"/>
<dbReference type="InterPro" id="IPR035979">
    <property type="entry name" value="RBD_domain_sf"/>
</dbReference>
<accession>A2EGK8</accession>
<reference evidence="1" key="1">
    <citation type="submission" date="2006-10" db="EMBL/GenBank/DDBJ databases">
        <authorList>
            <person name="Amadeo P."/>
            <person name="Zhao Q."/>
            <person name="Wortman J."/>
            <person name="Fraser-Liggett C."/>
            <person name="Carlton J."/>
        </authorList>
    </citation>
    <scope>NUCLEOTIDE SEQUENCE</scope>
    <source>
        <strain evidence="1">G3</strain>
    </source>
</reference>
<dbReference type="InterPro" id="IPR012677">
    <property type="entry name" value="Nucleotide-bd_a/b_plait_sf"/>
</dbReference>
<gene>
    <name evidence="1" type="ORF">TVAG_308090</name>
</gene>
<dbReference type="VEuPathDB" id="TrichDB:TVAGG3_0539860"/>
<dbReference type="RefSeq" id="XP_001320426.1">
    <property type="nucleotide sequence ID" value="XM_001320391.1"/>
</dbReference>
<sequence>MRGKIIKPWDCPPLNPSVQKVVKITDMDKPISWAELAPSIESKYPVRFGHTFGKNALIEFESHNIALKFISDFKSNQFGNYASISFSPIPTLELPDYALAHQNASRVICLQILKLQISLGIYDIYDECSNYGTVEKIICFEKNGKFALVQMHDVKEAALALANLSNSSRYLPNFQIKIQYSHNQDIIIQFNNAKSFDFTHPGAIAQFDQLRHTSSSESAFFTPDHSDQISEVFDFWRPVPVDQPYAQLIKITGFDDYRNIADGLHNLISQYGPVNKIKVFQNARQKYAVVQMVNPFYARLVTAHLQNCPYQNGRLIFYHPHFMDATNDNDHSLITKDYSEEAEDLDLSDYESMWPPSEFVQCNRDLSQMKIPNKAIPIKEINGFKFPSLQDAVQYIMRRPDVSPDVVLKFTHI</sequence>
<dbReference type="PANTHER" id="PTHR15592">
    <property type="entry name" value="MATRIN 3/NUCLEAR PROTEIN 220-RELATED"/>
    <property type="match status" value="1"/>
</dbReference>
<evidence type="ECO:0000313" key="2">
    <source>
        <dbReference type="Proteomes" id="UP000001542"/>
    </source>
</evidence>
<dbReference type="InParanoid" id="A2EGK8"/>
<evidence type="ECO:0000313" key="1">
    <source>
        <dbReference type="EMBL" id="EAY08203.1"/>
    </source>
</evidence>
<dbReference type="KEGG" id="tva:4766101"/>
<dbReference type="Proteomes" id="UP000001542">
    <property type="component" value="Unassembled WGS sequence"/>
</dbReference>
<keyword evidence="2" id="KW-1185">Reference proteome</keyword>
<dbReference type="OrthoDB" id="296632at2759"/>
<dbReference type="AlphaFoldDB" id="A2EGK8"/>
<organism evidence="1 2">
    <name type="scientific">Trichomonas vaginalis (strain ATCC PRA-98 / G3)</name>
    <dbReference type="NCBI Taxonomy" id="412133"/>
    <lineage>
        <taxon>Eukaryota</taxon>
        <taxon>Metamonada</taxon>
        <taxon>Parabasalia</taxon>
        <taxon>Trichomonadida</taxon>
        <taxon>Trichomonadidae</taxon>
        <taxon>Trichomonas</taxon>
    </lineage>
</organism>
<reference evidence="1" key="2">
    <citation type="journal article" date="2007" name="Science">
        <title>Draft genome sequence of the sexually transmitted pathogen Trichomonas vaginalis.</title>
        <authorList>
            <person name="Carlton J.M."/>
            <person name="Hirt R.P."/>
            <person name="Silva J.C."/>
            <person name="Delcher A.L."/>
            <person name="Schatz M."/>
            <person name="Zhao Q."/>
            <person name="Wortman J.R."/>
            <person name="Bidwell S.L."/>
            <person name="Alsmark U.C.M."/>
            <person name="Besteiro S."/>
            <person name="Sicheritz-Ponten T."/>
            <person name="Noel C.J."/>
            <person name="Dacks J.B."/>
            <person name="Foster P.G."/>
            <person name="Simillion C."/>
            <person name="Van de Peer Y."/>
            <person name="Miranda-Saavedra D."/>
            <person name="Barton G.J."/>
            <person name="Westrop G.D."/>
            <person name="Mueller S."/>
            <person name="Dessi D."/>
            <person name="Fiori P.L."/>
            <person name="Ren Q."/>
            <person name="Paulsen I."/>
            <person name="Zhang H."/>
            <person name="Bastida-Corcuera F.D."/>
            <person name="Simoes-Barbosa A."/>
            <person name="Brown M.T."/>
            <person name="Hayes R.D."/>
            <person name="Mukherjee M."/>
            <person name="Okumura C.Y."/>
            <person name="Schneider R."/>
            <person name="Smith A.J."/>
            <person name="Vanacova S."/>
            <person name="Villalvazo M."/>
            <person name="Haas B.J."/>
            <person name="Pertea M."/>
            <person name="Feldblyum T.V."/>
            <person name="Utterback T.R."/>
            <person name="Shu C.L."/>
            <person name="Osoegawa K."/>
            <person name="de Jong P.J."/>
            <person name="Hrdy I."/>
            <person name="Horvathova L."/>
            <person name="Zubacova Z."/>
            <person name="Dolezal P."/>
            <person name="Malik S.B."/>
            <person name="Logsdon J.M. Jr."/>
            <person name="Henze K."/>
            <person name="Gupta A."/>
            <person name="Wang C.C."/>
            <person name="Dunne R.L."/>
            <person name="Upcroft J.A."/>
            <person name="Upcroft P."/>
            <person name="White O."/>
            <person name="Salzberg S.L."/>
            <person name="Tang P."/>
            <person name="Chiu C.-H."/>
            <person name="Lee Y.-S."/>
            <person name="Embley T.M."/>
            <person name="Coombs G.H."/>
            <person name="Mottram J.C."/>
            <person name="Tachezy J."/>
            <person name="Fraser-Liggett C.M."/>
            <person name="Johnson P.J."/>
        </authorList>
    </citation>
    <scope>NUCLEOTIDE SEQUENCE [LARGE SCALE GENOMIC DNA]</scope>
    <source>
        <strain evidence="1">G3</strain>
    </source>
</reference>
<evidence type="ECO:0008006" key="3">
    <source>
        <dbReference type="Google" id="ProtNLM"/>
    </source>
</evidence>
<dbReference type="EMBL" id="DS113383">
    <property type="protein sequence ID" value="EAY08203.1"/>
    <property type="molecule type" value="Genomic_DNA"/>
</dbReference>
<dbReference type="GO" id="GO:0005634">
    <property type="term" value="C:nucleus"/>
    <property type="evidence" value="ECO:0000318"/>
    <property type="project" value="GO_Central"/>
</dbReference>
<dbReference type="GO" id="GO:0003729">
    <property type="term" value="F:mRNA binding"/>
    <property type="evidence" value="ECO:0000318"/>
    <property type="project" value="GO_Central"/>
</dbReference>
<dbReference type="GO" id="GO:0043484">
    <property type="term" value="P:regulation of RNA splicing"/>
    <property type="evidence" value="ECO:0000318"/>
    <property type="project" value="GO_Central"/>
</dbReference>
<dbReference type="VEuPathDB" id="TrichDB:TVAG_308090"/>
<dbReference type="Gene3D" id="3.30.70.330">
    <property type="match status" value="2"/>
</dbReference>